<keyword evidence="1" id="KW-1133">Transmembrane helix</keyword>
<dbReference type="AlphaFoldDB" id="A0A1A3C067"/>
<dbReference type="RefSeq" id="WP_065122427.1">
    <property type="nucleotide sequence ID" value="NZ_LZKQ01000231.1"/>
</dbReference>
<feature type="transmembrane region" description="Helical" evidence="1">
    <location>
        <begin position="51"/>
        <end position="75"/>
    </location>
</feature>
<reference evidence="2 3" key="1">
    <citation type="submission" date="2016-06" db="EMBL/GenBank/DDBJ databases">
        <authorList>
            <person name="Kjaerup R.B."/>
            <person name="Dalgaard T.S."/>
            <person name="Juul-Madsen H.R."/>
        </authorList>
    </citation>
    <scope>NUCLEOTIDE SEQUENCE [LARGE SCALE GENOMIC DNA]</scope>
    <source>
        <strain evidence="2 3">1081914.2</strain>
    </source>
</reference>
<dbReference type="OrthoDB" id="4542680at2"/>
<protein>
    <recommendedName>
        <fullName evidence="4">Transmembrane protein</fullName>
    </recommendedName>
</protein>
<evidence type="ECO:0000256" key="1">
    <source>
        <dbReference type="SAM" id="Phobius"/>
    </source>
</evidence>
<evidence type="ECO:0008006" key="4">
    <source>
        <dbReference type="Google" id="ProtNLM"/>
    </source>
</evidence>
<dbReference type="InterPro" id="IPR039708">
    <property type="entry name" value="MT1774/Rv1733c-like"/>
</dbReference>
<dbReference type="PANTHER" id="PTHR42305">
    <property type="entry name" value="MEMBRANE PROTEIN RV1733C-RELATED"/>
    <property type="match status" value="1"/>
</dbReference>
<comment type="caution">
    <text evidence="2">The sequence shown here is derived from an EMBL/GenBank/DDBJ whole genome shotgun (WGS) entry which is preliminary data.</text>
</comment>
<sequence>MLTPQPDQRRRDRHRSDEGAGMETFTLGLPRWVRVLFGRNPLIRRSDRIEALVLALAVTVTLLAAPVAAAVGTAIHDSRARSHAEQAQSRISVEATVLDRPARSDSTWVQARWFAAGAEHTGLVQSERAPKPGEVIDIWVNPDGSYVGPPHMSAAREAVLVALAIWLNVAVAAAALFAGTRAACNRARDADWRPELVTGEGTEHPSRP</sequence>
<dbReference type="Proteomes" id="UP000093795">
    <property type="component" value="Unassembled WGS sequence"/>
</dbReference>
<keyword evidence="1" id="KW-0812">Transmembrane</keyword>
<dbReference type="STRING" id="1790.A5645_18225"/>
<evidence type="ECO:0000313" key="3">
    <source>
        <dbReference type="Proteomes" id="UP000093795"/>
    </source>
</evidence>
<name>A0A1A3C067_MYCAS</name>
<dbReference type="EMBL" id="LZKQ01000231">
    <property type="protein sequence ID" value="OBI79076.1"/>
    <property type="molecule type" value="Genomic_DNA"/>
</dbReference>
<organism evidence="2 3">
    <name type="scientific">Mycobacterium asiaticum</name>
    <dbReference type="NCBI Taxonomy" id="1790"/>
    <lineage>
        <taxon>Bacteria</taxon>
        <taxon>Bacillati</taxon>
        <taxon>Actinomycetota</taxon>
        <taxon>Actinomycetes</taxon>
        <taxon>Mycobacteriales</taxon>
        <taxon>Mycobacteriaceae</taxon>
        <taxon>Mycobacterium</taxon>
    </lineage>
</organism>
<accession>A0A1A3C067</accession>
<dbReference type="PANTHER" id="PTHR42305:SF1">
    <property type="entry name" value="MEMBRANE PROTEIN RV1733C-RELATED"/>
    <property type="match status" value="1"/>
</dbReference>
<proteinExistence type="predicted"/>
<feature type="transmembrane region" description="Helical" evidence="1">
    <location>
        <begin position="158"/>
        <end position="178"/>
    </location>
</feature>
<gene>
    <name evidence="2" type="ORF">A9X01_26640</name>
</gene>
<keyword evidence="1" id="KW-0472">Membrane</keyword>
<evidence type="ECO:0000313" key="2">
    <source>
        <dbReference type="EMBL" id="OBI79076.1"/>
    </source>
</evidence>